<dbReference type="AlphaFoldDB" id="A4G7B7"/>
<organism evidence="1 2">
    <name type="scientific">Herminiimonas arsenicoxydans</name>
    <dbReference type="NCBI Taxonomy" id="204773"/>
    <lineage>
        <taxon>Bacteria</taxon>
        <taxon>Pseudomonadati</taxon>
        <taxon>Pseudomonadota</taxon>
        <taxon>Betaproteobacteria</taxon>
        <taxon>Burkholderiales</taxon>
        <taxon>Oxalobacteraceae</taxon>
        <taxon>Herminiimonas</taxon>
    </lineage>
</organism>
<dbReference type="eggNOG" id="ENOG50322GR">
    <property type="taxonomic scope" value="Bacteria"/>
</dbReference>
<dbReference type="EMBL" id="CU207211">
    <property type="protein sequence ID" value="CAL62404.1"/>
    <property type="molecule type" value="Genomic_DNA"/>
</dbReference>
<proteinExistence type="predicted"/>
<reference evidence="1 2" key="1">
    <citation type="journal article" date="2007" name="PLoS Genet.">
        <title>A tale of two oxidation states: bacterial colonization of arsenic-rich environments.</title>
        <authorList>
            <person name="Muller D."/>
            <person name="Medigue C."/>
            <person name="Koechler S."/>
            <person name="Barbe V."/>
            <person name="Barakat M."/>
            <person name="Talla E."/>
            <person name="Bonnefoy V."/>
            <person name="Krin E."/>
            <person name="Arsene-Ploetze F."/>
            <person name="Carapito C."/>
            <person name="Chandler M."/>
            <person name="Cournoyer B."/>
            <person name="Cruveiller S."/>
            <person name="Dossat C."/>
            <person name="Duval S."/>
            <person name="Heymann M."/>
            <person name="Leize E."/>
            <person name="Lieutaud A."/>
            <person name="Lievremont D."/>
            <person name="Makita Y."/>
            <person name="Mangenot S."/>
            <person name="Nitschke W."/>
            <person name="Ortet P."/>
            <person name="Perdrial N."/>
            <person name="Schoepp B."/>
            <person name="Siguier N."/>
            <person name="Simeonova D.D."/>
            <person name="Rouy Z."/>
            <person name="Segurens B."/>
            <person name="Turlin E."/>
            <person name="Vallenet D."/>
            <person name="Van Dorsselaer A."/>
            <person name="Weiss S."/>
            <person name="Weissenbach J."/>
            <person name="Lett M.C."/>
            <person name="Danchin A."/>
            <person name="Bertin P.N."/>
        </authorList>
    </citation>
    <scope>NUCLEOTIDE SEQUENCE [LARGE SCALE GENOMIC DNA]</scope>
    <source>
        <strain evidence="2">ULPAs1</strain>
    </source>
</reference>
<name>A4G7B7_HERAR</name>
<dbReference type="OrthoDB" id="9155503at2"/>
<sequence>MKFLLTPADIEEHRGMIIRLLTPVVEHAGRGEFTVDDLIQLARDGRAYIGISYAPEICGAFEFRHYPQSVSVNIIALGGEGLAELADLWFETFKKWAFVAGATSIEASCSRAMARILKRIGFANEYEVVRLKIEES</sequence>
<evidence type="ECO:0000313" key="1">
    <source>
        <dbReference type="EMBL" id="CAL62404.1"/>
    </source>
</evidence>
<gene>
    <name evidence="1" type="ordered locus">HEAR2271</name>
</gene>
<protein>
    <recommendedName>
        <fullName evidence="3">N-acetyltransferase domain-containing protein</fullName>
    </recommendedName>
</protein>
<accession>A4G7B7</accession>
<dbReference type="HOGENOM" id="CLU_1833197_0_0_4"/>
<keyword evidence="2" id="KW-1185">Reference proteome</keyword>
<dbReference type="Proteomes" id="UP000006697">
    <property type="component" value="Chromosome"/>
</dbReference>
<dbReference type="KEGG" id="har:HEAR2271"/>
<evidence type="ECO:0000313" key="2">
    <source>
        <dbReference type="Proteomes" id="UP000006697"/>
    </source>
</evidence>
<dbReference type="STRING" id="204773.HEAR2271"/>
<evidence type="ECO:0008006" key="3">
    <source>
        <dbReference type="Google" id="ProtNLM"/>
    </source>
</evidence>